<dbReference type="EMBL" id="CAEZYK010000054">
    <property type="protein sequence ID" value="CAB4726356.1"/>
    <property type="molecule type" value="Genomic_DNA"/>
</dbReference>
<dbReference type="AlphaFoldDB" id="A0A6J6RUZ2"/>
<sequence length="37" mass="4220">MYANRVVERHWGQTKVMALGAQEKFATTSRVVPEGDR</sequence>
<name>A0A6J6RUZ2_9ZZZZ</name>
<gene>
    <name evidence="1" type="ORF">UFOPK2683_01002</name>
</gene>
<organism evidence="1">
    <name type="scientific">freshwater metagenome</name>
    <dbReference type="NCBI Taxonomy" id="449393"/>
    <lineage>
        <taxon>unclassified sequences</taxon>
        <taxon>metagenomes</taxon>
        <taxon>ecological metagenomes</taxon>
    </lineage>
</organism>
<proteinExistence type="predicted"/>
<accession>A0A6J6RUZ2</accession>
<protein>
    <submittedName>
        <fullName evidence="1">Unannotated protein</fullName>
    </submittedName>
</protein>
<reference evidence="1" key="1">
    <citation type="submission" date="2020-05" db="EMBL/GenBank/DDBJ databases">
        <authorList>
            <person name="Chiriac C."/>
            <person name="Salcher M."/>
            <person name="Ghai R."/>
            <person name="Kavagutti S V."/>
        </authorList>
    </citation>
    <scope>NUCLEOTIDE SEQUENCE</scope>
</reference>
<evidence type="ECO:0000313" key="1">
    <source>
        <dbReference type="EMBL" id="CAB4726356.1"/>
    </source>
</evidence>